<sequence length="85" mass="9687">MFNLRIFPLAKNAVSHLRAESIQQAVARQIHQKQAPDFHDKFGNAILASGAAFCVAVWVYTATQIGIEWNPLPFVRVIPKEWREQ</sequence>
<comment type="subcellular location">
    <subcellularLocation>
        <location evidence="1">Mitochondrion inner membrane</location>
        <topology evidence="1">Single-pass membrane protein</topology>
    </subcellularLocation>
</comment>
<evidence type="ECO:0000313" key="13">
    <source>
        <dbReference type="Proteomes" id="UP000664991"/>
    </source>
</evidence>
<evidence type="ECO:0000256" key="3">
    <source>
        <dbReference type="ARBA" id="ARBA00007351"/>
    </source>
</evidence>
<dbReference type="Pfam" id="PF05392">
    <property type="entry name" value="COX7B"/>
    <property type="match status" value="1"/>
</dbReference>
<evidence type="ECO:0000256" key="5">
    <source>
        <dbReference type="ARBA" id="ARBA00022792"/>
    </source>
</evidence>
<keyword evidence="8" id="KW-0496">Mitochondrion</keyword>
<organism evidence="12 13">
    <name type="scientific">Ovis aries</name>
    <name type="common">Sheep</name>
    <dbReference type="NCBI Taxonomy" id="9940"/>
    <lineage>
        <taxon>Eukaryota</taxon>
        <taxon>Metazoa</taxon>
        <taxon>Chordata</taxon>
        <taxon>Craniata</taxon>
        <taxon>Vertebrata</taxon>
        <taxon>Euteleostomi</taxon>
        <taxon>Mammalia</taxon>
        <taxon>Eutheria</taxon>
        <taxon>Laurasiatheria</taxon>
        <taxon>Artiodactyla</taxon>
        <taxon>Ruminantia</taxon>
        <taxon>Pecora</taxon>
        <taxon>Bovidae</taxon>
        <taxon>Caprinae</taxon>
        <taxon>Ovis</taxon>
    </lineage>
</organism>
<keyword evidence="7" id="KW-1133">Transmembrane helix</keyword>
<accession>A0A836A061</accession>
<keyword evidence="5" id="KW-0999">Mitochondrion inner membrane</keyword>
<evidence type="ECO:0000256" key="2">
    <source>
        <dbReference type="ARBA" id="ARBA00004673"/>
    </source>
</evidence>
<evidence type="ECO:0000256" key="6">
    <source>
        <dbReference type="ARBA" id="ARBA00022946"/>
    </source>
</evidence>
<dbReference type="AlphaFoldDB" id="A0A836A061"/>
<dbReference type="SUPFAM" id="SSF81423">
    <property type="entry name" value="Mitochondrial cytochrome c oxidase subunit VIIb"/>
    <property type="match status" value="1"/>
</dbReference>
<comment type="pathway">
    <text evidence="2">Energy metabolism; oxidative phosphorylation.</text>
</comment>
<dbReference type="InterPro" id="IPR023272">
    <property type="entry name" value="Cyt_c_oxidase_suVIIB_dom_sf"/>
</dbReference>
<dbReference type="GO" id="GO:0045277">
    <property type="term" value="C:respiratory chain complex IV"/>
    <property type="evidence" value="ECO:0007669"/>
    <property type="project" value="TreeGrafter"/>
</dbReference>
<evidence type="ECO:0000256" key="9">
    <source>
        <dbReference type="ARBA" id="ARBA00023136"/>
    </source>
</evidence>
<reference evidence="12 13" key="1">
    <citation type="submission" date="2020-12" db="EMBL/GenBank/DDBJ databases">
        <title>De novo assembly of Tibetan sheep genome.</title>
        <authorList>
            <person name="Li X."/>
        </authorList>
    </citation>
    <scope>NUCLEOTIDE SEQUENCE [LARGE SCALE GENOMIC DNA]</scope>
    <source>
        <tissue evidence="12">Heart</tissue>
    </source>
</reference>
<dbReference type="UniPathway" id="UPA00705"/>
<dbReference type="GO" id="GO:0005743">
    <property type="term" value="C:mitochondrial inner membrane"/>
    <property type="evidence" value="ECO:0007669"/>
    <property type="project" value="UniProtKB-SubCell"/>
</dbReference>
<comment type="similarity">
    <text evidence="3">Belongs to the cytochrome c oxidase VIIb family.</text>
</comment>
<keyword evidence="4" id="KW-0812">Transmembrane</keyword>
<dbReference type="EMBL" id="JAEMGP010000016">
    <property type="protein sequence ID" value="KAG5199099.1"/>
    <property type="molecule type" value="Genomic_DNA"/>
</dbReference>
<dbReference type="PANTHER" id="PTHR16716">
    <property type="entry name" value="CYTOCHROME C OXIDASE SUBUNIT 7B, MITOCHONDRIAL"/>
    <property type="match status" value="1"/>
</dbReference>
<evidence type="ECO:0000256" key="1">
    <source>
        <dbReference type="ARBA" id="ARBA00004434"/>
    </source>
</evidence>
<dbReference type="PANTHER" id="PTHR16716:SF0">
    <property type="entry name" value="CYTOCHROME C OXIDASE SUBUNIT 7B, MITOCHONDRIAL"/>
    <property type="match status" value="1"/>
</dbReference>
<keyword evidence="9" id="KW-0472">Membrane</keyword>
<evidence type="ECO:0000256" key="4">
    <source>
        <dbReference type="ARBA" id="ARBA00022692"/>
    </source>
</evidence>
<dbReference type="FunFam" id="4.10.51.10:FF:000001">
    <property type="entry name" value="Cytochrome c oxidase subunit 7B, mitochondrial"/>
    <property type="match status" value="1"/>
</dbReference>
<evidence type="ECO:0000256" key="11">
    <source>
        <dbReference type="ARBA" id="ARBA00041642"/>
    </source>
</evidence>
<dbReference type="Proteomes" id="UP000664991">
    <property type="component" value="Unassembled WGS sequence"/>
</dbReference>
<evidence type="ECO:0000256" key="10">
    <source>
        <dbReference type="ARBA" id="ARBA00040623"/>
    </source>
</evidence>
<dbReference type="GO" id="GO:0006123">
    <property type="term" value="P:mitochondrial electron transport, cytochrome c to oxygen"/>
    <property type="evidence" value="ECO:0007669"/>
    <property type="project" value="InterPro"/>
</dbReference>
<name>A0A836A061_SHEEP</name>
<dbReference type="InterPro" id="IPR008433">
    <property type="entry name" value="Cyt_c_oxidase_suVIIB"/>
</dbReference>
<evidence type="ECO:0000256" key="8">
    <source>
        <dbReference type="ARBA" id="ARBA00023128"/>
    </source>
</evidence>
<dbReference type="Gene3D" id="4.10.51.10">
    <property type="entry name" value="Cytochrome C Oxidase, chain K"/>
    <property type="match status" value="1"/>
</dbReference>
<evidence type="ECO:0000313" key="12">
    <source>
        <dbReference type="EMBL" id="KAG5199099.1"/>
    </source>
</evidence>
<proteinExistence type="inferred from homology"/>
<evidence type="ECO:0000256" key="7">
    <source>
        <dbReference type="ARBA" id="ARBA00022989"/>
    </source>
</evidence>
<gene>
    <name evidence="12" type="ORF">JEQ12_006799</name>
</gene>
<comment type="caution">
    <text evidence="12">The sequence shown here is derived from an EMBL/GenBank/DDBJ whole genome shotgun (WGS) entry which is preliminary data.</text>
</comment>
<keyword evidence="6" id="KW-0809">Transit peptide</keyword>
<protein>
    <recommendedName>
        <fullName evidence="10">Cytochrome c oxidase subunit 7B, mitochondrial</fullName>
    </recommendedName>
    <alternativeName>
        <fullName evidence="11">Cytochrome c oxidase polypeptide VIIb</fullName>
    </alternativeName>
</protein>